<name>A0A2J6T8E2_9HELO</name>
<proteinExistence type="predicted"/>
<evidence type="ECO:0000313" key="3">
    <source>
        <dbReference type="Proteomes" id="UP000235371"/>
    </source>
</evidence>
<organism evidence="2 3">
    <name type="scientific">Hyaloscypha bicolor E</name>
    <dbReference type="NCBI Taxonomy" id="1095630"/>
    <lineage>
        <taxon>Eukaryota</taxon>
        <taxon>Fungi</taxon>
        <taxon>Dikarya</taxon>
        <taxon>Ascomycota</taxon>
        <taxon>Pezizomycotina</taxon>
        <taxon>Leotiomycetes</taxon>
        <taxon>Helotiales</taxon>
        <taxon>Hyaloscyphaceae</taxon>
        <taxon>Hyaloscypha</taxon>
        <taxon>Hyaloscypha bicolor</taxon>
    </lineage>
</organism>
<keyword evidence="3" id="KW-1185">Reference proteome</keyword>
<keyword evidence="1" id="KW-0732">Signal</keyword>
<dbReference type="InParanoid" id="A0A2J6T8E2"/>
<dbReference type="Proteomes" id="UP000235371">
    <property type="component" value="Unassembled WGS sequence"/>
</dbReference>
<dbReference type="RefSeq" id="XP_024736127.1">
    <property type="nucleotide sequence ID" value="XM_024872747.1"/>
</dbReference>
<evidence type="ECO:0000313" key="2">
    <source>
        <dbReference type="EMBL" id="PMD59223.1"/>
    </source>
</evidence>
<reference evidence="2 3" key="1">
    <citation type="submission" date="2016-04" db="EMBL/GenBank/DDBJ databases">
        <title>A degradative enzymes factory behind the ericoid mycorrhizal symbiosis.</title>
        <authorList>
            <consortium name="DOE Joint Genome Institute"/>
            <person name="Martino E."/>
            <person name="Morin E."/>
            <person name="Grelet G."/>
            <person name="Kuo A."/>
            <person name="Kohler A."/>
            <person name="Daghino S."/>
            <person name="Barry K."/>
            <person name="Choi C."/>
            <person name="Cichocki N."/>
            <person name="Clum A."/>
            <person name="Copeland A."/>
            <person name="Hainaut M."/>
            <person name="Haridas S."/>
            <person name="Labutti K."/>
            <person name="Lindquist E."/>
            <person name="Lipzen A."/>
            <person name="Khouja H.-R."/>
            <person name="Murat C."/>
            <person name="Ohm R."/>
            <person name="Olson A."/>
            <person name="Spatafora J."/>
            <person name="Veneault-Fourrey C."/>
            <person name="Henrissat B."/>
            <person name="Grigoriev I."/>
            <person name="Martin F."/>
            <person name="Perotto S."/>
        </authorList>
    </citation>
    <scope>NUCLEOTIDE SEQUENCE [LARGE SCALE GENOMIC DNA]</scope>
    <source>
        <strain evidence="2 3">E</strain>
    </source>
</reference>
<dbReference type="AlphaFoldDB" id="A0A2J6T8E2"/>
<gene>
    <name evidence="2" type="ORF">K444DRAFT_427573</name>
</gene>
<dbReference type="EMBL" id="KZ613817">
    <property type="protein sequence ID" value="PMD59223.1"/>
    <property type="molecule type" value="Genomic_DNA"/>
</dbReference>
<protein>
    <recommendedName>
        <fullName evidence="4">Secreted protein</fullName>
    </recommendedName>
</protein>
<evidence type="ECO:0000256" key="1">
    <source>
        <dbReference type="SAM" id="SignalP"/>
    </source>
</evidence>
<accession>A0A2J6T8E2</accession>
<sequence>MVSFISCVQLYVTSATAVGPPSMPPLRYSWTQSFRSRSTLNPVWHVLHPRTFQGPIKCSTKRNCVPAFQGNHI</sequence>
<feature type="chain" id="PRO_5014385310" description="Secreted protein" evidence="1">
    <location>
        <begin position="18"/>
        <end position="73"/>
    </location>
</feature>
<evidence type="ECO:0008006" key="4">
    <source>
        <dbReference type="Google" id="ProtNLM"/>
    </source>
</evidence>
<dbReference type="GeneID" id="36580827"/>
<feature type="signal peptide" evidence="1">
    <location>
        <begin position="1"/>
        <end position="17"/>
    </location>
</feature>